<dbReference type="Pfam" id="PF20176">
    <property type="entry name" value="DUF6541"/>
    <property type="match status" value="2"/>
</dbReference>
<feature type="transmembrane region" description="Helical" evidence="2">
    <location>
        <begin position="236"/>
        <end position="262"/>
    </location>
</feature>
<feature type="region of interest" description="Disordered" evidence="1">
    <location>
        <begin position="191"/>
        <end position="222"/>
    </location>
</feature>
<feature type="transmembrane region" description="Helical" evidence="2">
    <location>
        <begin position="64"/>
        <end position="83"/>
    </location>
</feature>
<feature type="transmembrane region" description="Helical" evidence="2">
    <location>
        <begin position="95"/>
        <end position="117"/>
    </location>
</feature>
<comment type="caution">
    <text evidence="3">The sequence shown here is derived from an EMBL/GenBank/DDBJ whole genome shotgun (WGS) entry which is preliminary data.</text>
</comment>
<dbReference type="Proteomes" id="UP000029003">
    <property type="component" value="Unassembled WGS sequence"/>
</dbReference>
<feature type="transmembrane region" description="Helical" evidence="2">
    <location>
        <begin position="156"/>
        <end position="174"/>
    </location>
</feature>
<reference evidence="3 4" key="1">
    <citation type="submission" date="2014-03" db="EMBL/GenBank/DDBJ databases">
        <title>Genomics of Bifidobacteria.</title>
        <authorList>
            <person name="Ventura M."/>
            <person name="Milani C."/>
            <person name="Lugli G.A."/>
        </authorList>
    </citation>
    <scope>NUCLEOTIDE SEQUENCE [LARGE SCALE GENOMIC DNA]</scope>
    <source>
        <strain evidence="3 4">LMG 21395</strain>
    </source>
</reference>
<dbReference type="AlphaFoldDB" id="A0A087EAQ6"/>
<dbReference type="InterPro" id="IPR046671">
    <property type="entry name" value="DUF6541"/>
</dbReference>
<evidence type="ECO:0008006" key="5">
    <source>
        <dbReference type="Google" id="ProtNLM"/>
    </source>
</evidence>
<gene>
    <name evidence="3" type="ORF">THER5_1663</name>
</gene>
<proteinExistence type="predicted"/>
<keyword evidence="2" id="KW-0812">Transmembrane</keyword>
<dbReference type="OrthoDB" id="3239955at2"/>
<dbReference type="RefSeq" id="WP_029576982.1">
    <property type="nucleotide sequence ID" value="NZ_JGZT01000001.1"/>
</dbReference>
<organism evidence="3 4">
    <name type="scientific">Bifidobacterium thermacidophilum subsp. thermacidophilum</name>
    <dbReference type="NCBI Taxonomy" id="79262"/>
    <lineage>
        <taxon>Bacteria</taxon>
        <taxon>Bacillati</taxon>
        <taxon>Actinomycetota</taxon>
        <taxon>Actinomycetes</taxon>
        <taxon>Bifidobacteriales</taxon>
        <taxon>Bifidobacteriaceae</taxon>
        <taxon>Bifidobacterium</taxon>
    </lineage>
</organism>
<evidence type="ECO:0000256" key="1">
    <source>
        <dbReference type="SAM" id="MobiDB-lite"/>
    </source>
</evidence>
<dbReference type="EMBL" id="JGZT01000001">
    <property type="protein sequence ID" value="KFJ04857.1"/>
    <property type="molecule type" value="Genomic_DNA"/>
</dbReference>
<sequence length="669" mass="72948">MVPLCSVIGVGIAFGVVMGWFPHTSMIWQYPLQQIDAPAHYYFVRRILGEGLGSVTHLWPNDAYYPPLFHMLAAGLVNLASVFGAKMPIYTAVNIVWLVTSGIVWPAGVLLLSTYWTRLVDPQGWRLFSCAMAIIVPVLSVSSASHPFLMLARGPLYAYGLATSLLPYWLYITLRLCDALTDHWRRHKAGAAADDRTGRGAQAAMQATAPETAPESASEITPATIQTQTRTRVWPWVIGFIAVGGLCVFAHPRIVFSGLLLMAPFIVLRMPWKVIAALAGAVVCGAAVLLVYMRGSYQSNRYGNPAAWFHTFVPSRTVPQALRTFITDNISGPGGWLMAGVTVLALVVIGYVIAQPHQVFKRADSDAAHPGESGYRNTRRDAIALVVAWLLLMLLFVCSTSLTGWFPNIVAAAWYRAETRPLSMIPFGVIPLLVFAACAVAGGDGSVSVPMPWKGGGRVRSGGRVCGDIRLTRTARQSIVVVVLAALAVTCQFGNTERAALSQSVYHNVQLTDERPDEQLTSSKYRALGEVVKVTGTRAVVISDPLNGSMYAVSLYGANMLYPIYNPMKEKNGAIFEQTELSFASGDNARLLNTVCPLGGDDTPTYFLTMGPQAPSLQMFTFRQQFDPFHDEGLIAQYERHGTLVKVRDLGQYGRGWALYRFGCGVVRG</sequence>
<evidence type="ECO:0000256" key="2">
    <source>
        <dbReference type="SAM" id="Phobius"/>
    </source>
</evidence>
<keyword evidence="2" id="KW-1133">Transmembrane helix</keyword>
<feature type="transmembrane region" description="Helical" evidence="2">
    <location>
        <begin position="382"/>
        <end position="402"/>
    </location>
</feature>
<name>A0A087EAQ6_9BIFI</name>
<accession>A0A087EAQ6</accession>
<protein>
    <recommendedName>
        <fullName evidence="5">Transmembrane protein alanine and leucine rich</fullName>
    </recommendedName>
</protein>
<feature type="transmembrane region" description="Helical" evidence="2">
    <location>
        <begin position="335"/>
        <end position="354"/>
    </location>
</feature>
<evidence type="ECO:0000313" key="4">
    <source>
        <dbReference type="Proteomes" id="UP000029003"/>
    </source>
</evidence>
<feature type="transmembrane region" description="Helical" evidence="2">
    <location>
        <begin position="422"/>
        <end position="442"/>
    </location>
</feature>
<evidence type="ECO:0000313" key="3">
    <source>
        <dbReference type="EMBL" id="KFJ04857.1"/>
    </source>
</evidence>
<keyword evidence="2" id="KW-0472">Membrane</keyword>
<feature type="transmembrane region" description="Helical" evidence="2">
    <location>
        <begin position="274"/>
        <end position="293"/>
    </location>
</feature>